<dbReference type="RefSeq" id="WP_096673167.1">
    <property type="nucleotide sequence ID" value="NZ_OANS01000003.1"/>
</dbReference>
<feature type="signal peptide" evidence="2">
    <location>
        <begin position="1"/>
        <end position="22"/>
    </location>
</feature>
<dbReference type="InterPro" id="IPR037873">
    <property type="entry name" value="BamE-like"/>
</dbReference>
<accession>A0A240DZZ8</accession>
<evidence type="ECO:0008006" key="5">
    <source>
        <dbReference type="Google" id="ProtNLM"/>
    </source>
</evidence>
<dbReference type="OrthoDB" id="9795390at2"/>
<protein>
    <recommendedName>
        <fullName evidence="5">Lipoprotein SmpA/OmlA domain-containing protein</fullName>
    </recommendedName>
</protein>
<dbReference type="EMBL" id="OANS01000003">
    <property type="protein sequence ID" value="SNX28765.1"/>
    <property type="molecule type" value="Genomic_DNA"/>
</dbReference>
<evidence type="ECO:0000313" key="4">
    <source>
        <dbReference type="Proteomes" id="UP000218069"/>
    </source>
</evidence>
<organism evidence="3 4">
    <name type="scientific">Polynucleobacter meluiroseus</name>
    <dbReference type="NCBI Taxonomy" id="1938814"/>
    <lineage>
        <taxon>Bacteria</taxon>
        <taxon>Pseudomonadati</taxon>
        <taxon>Pseudomonadota</taxon>
        <taxon>Betaproteobacteria</taxon>
        <taxon>Burkholderiales</taxon>
        <taxon>Burkholderiaceae</taxon>
        <taxon>Polynucleobacter</taxon>
    </lineage>
</organism>
<dbReference type="AlphaFoldDB" id="A0A240DZZ8"/>
<name>A0A240DZZ8_9BURK</name>
<evidence type="ECO:0000256" key="2">
    <source>
        <dbReference type="SAM" id="SignalP"/>
    </source>
</evidence>
<feature type="chain" id="PRO_5012647521" description="Lipoprotein SmpA/OmlA domain-containing protein" evidence="2">
    <location>
        <begin position="23"/>
        <end position="125"/>
    </location>
</feature>
<dbReference type="PROSITE" id="PS51257">
    <property type="entry name" value="PROKAR_LIPOPROTEIN"/>
    <property type="match status" value="1"/>
</dbReference>
<evidence type="ECO:0000313" key="3">
    <source>
        <dbReference type="EMBL" id="SNX28765.1"/>
    </source>
</evidence>
<keyword evidence="1 2" id="KW-0732">Signal</keyword>
<sequence>MNKLTYSFVLMGCCFISACANYAPLATIPARQMETQKLTLGAVQSKIKEGTSSAEVVEVMGSPNIVTSNPDGTETWVYDKFSTESEIAGGYQSAVAVRSTRTFIVTLKFNKNHRVTNVAYRQTSY</sequence>
<keyword evidence="4" id="KW-1185">Reference proteome</keyword>
<dbReference type="Proteomes" id="UP000218069">
    <property type="component" value="Unassembled WGS sequence"/>
</dbReference>
<gene>
    <name evidence="3" type="ORF">SAMN06295945_1112</name>
</gene>
<evidence type="ECO:0000256" key="1">
    <source>
        <dbReference type="ARBA" id="ARBA00022729"/>
    </source>
</evidence>
<proteinExistence type="predicted"/>
<dbReference type="Gene3D" id="3.30.1450.10">
    <property type="match status" value="1"/>
</dbReference>
<reference evidence="4" key="1">
    <citation type="submission" date="2017-08" db="EMBL/GenBank/DDBJ databases">
        <authorList>
            <person name="Varghese N."/>
            <person name="Submissions S."/>
        </authorList>
    </citation>
    <scope>NUCLEOTIDE SEQUENCE [LARGE SCALE GENOMIC DNA]</scope>
    <source>
        <strain evidence="4">AP-Melu-1000-B4</strain>
    </source>
</reference>